<reference evidence="1" key="1">
    <citation type="journal article" date="2014" name="Front. Microbiol.">
        <title>High frequency of phylogenetically diverse reductive dehalogenase-homologous genes in deep subseafloor sedimentary metagenomes.</title>
        <authorList>
            <person name="Kawai M."/>
            <person name="Futagami T."/>
            <person name="Toyoda A."/>
            <person name="Takaki Y."/>
            <person name="Nishi S."/>
            <person name="Hori S."/>
            <person name="Arai W."/>
            <person name="Tsubouchi T."/>
            <person name="Morono Y."/>
            <person name="Uchiyama I."/>
            <person name="Ito T."/>
            <person name="Fujiyama A."/>
            <person name="Inagaki F."/>
            <person name="Takami H."/>
        </authorList>
    </citation>
    <scope>NUCLEOTIDE SEQUENCE</scope>
    <source>
        <strain evidence="1">Expedition CK06-06</strain>
    </source>
</reference>
<dbReference type="GO" id="GO:0006457">
    <property type="term" value="P:protein folding"/>
    <property type="evidence" value="ECO:0007669"/>
    <property type="project" value="InterPro"/>
</dbReference>
<dbReference type="InterPro" id="IPR037041">
    <property type="entry name" value="Trigger_fac_C_sf"/>
</dbReference>
<dbReference type="AlphaFoldDB" id="X0U9U1"/>
<name>X0U9U1_9ZZZZ</name>
<dbReference type="SUPFAM" id="SSF109998">
    <property type="entry name" value="Triger factor/SurA peptide-binding domain-like"/>
    <property type="match status" value="1"/>
</dbReference>
<accession>X0U9U1</accession>
<evidence type="ECO:0008006" key="2">
    <source>
        <dbReference type="Google" id="ProtNLM"/>
    </source>
</evidence>
<comment type="caution">
    <text evidence="1">The sequence shown here is derived from an EMBL/GenBank/DDBJ whole genome shotgun (WGS) entry which is preliminary data.</text>
</comment>
<dbReference type="InterPro" id="IPR027304">
    <property type="entry name" value="Trigger_fact/SurA_dom_sf"/>
</dbReference>
<dbReference type="EMBL" id="BARS01027935">
    <property type="protein sequence ID" value="GAG02599.1"/>
    <property type="molecule type" value="Genomic_DNA"/>
</dbReference>
<protein>
    <recommendedName>
        <fullName evidence="2">Trigger factor C-terminal domain-containing protein</fullName>
    </recommendedName>
</protein>
<organism evidence="1">
    <name type="scientific">marine sediment metagenome</name>
    <dbReference type="NCBI Taxonomy" id="412755"/>
    <lineage>
        <taxon>unclassified sequences</taxon>
        <taxon>metagenomes</taxon>
        <taxon>ecological metagenomes</taxon>
    </lineage>
</organism>
<feature type="non-terminal residue" evidence="1">
    <location>
        <position position="1"/>
    </location>
</feature>
<sequence length="72" mass="8245">LSYILRSISQKEKVEASSEDFEAELEKAVSAVPDENRKSQTRKTFEARREDIMAALTEKKVIEFLKSKAVIK</sequence>
<dbReference type="Gene3D" id="1.10.3120.10">
    <property type="entry name" value="Trigger factor, C-terminal domain"/>
    <property type="match status" value="1"/>
</dbReference>
<gene>
    <name evidence="1" type="ORF">S01H1_43833</name>
</gene>
<dbReference type="GO" id="GO:0015031">
    <property type="term" value="P:protein transport"/>
    <property type="evidence" value="ECO:0007669"/>
    <property type="project" value="InterPro"/>
</dbReference>
<proteinExistence type="predicted"/>
<evidence type="ECO:0000313" key="1">
    <source>
        <dbReference type="EMBL" id="GAG02599.1"/>
    </source>
</evidence>